<keyword evidence="1" id="KW-0732">Signal</keyword>
<feature type="domain" description="DDE-1" evidence="2">
    <location>
        <begin position="9"/>
        <end position="112"/>
    </location>
</feature>
<accession>A0A6J8EUV4</accession>
<reference evidence="3 4" key="1">
    <citation type="submission" date="2020-06" db="EMBL/GenBank/DDBJ databases">
        <authorList>
            <person name="Li R."/>
            <person name="Bekaert M."/>
        </authorList>
    </citation>
    <scope>NUCLEOTIDE SEQUENCE [LARGE SCALE GENOMIC DNA]</scope>
    <source>
        <strain evidence="4">wild</strain>
    </source>
</reference>
<proteinExistence type="predicted"/>
<gene>
    <name evidence="3" type="ORF">MCOR_56243</name>
</gene>
<protein>
    <recommendedName>
        <fullName evidence="2">DDE-1 domain-containing protein</fullName>
    </recommendedName>
</protein>
<dbReference type="OrthoDB" id="2162928at2759"/>
<evidence type="ECO:0000313" key="4">
    <source>
        <dbReference type="Proteomes" id="UP000507470"/>
    </source>
</evidence>
<evidence type="ECO:0000256" key="1">
    <source>
        <dbReference type="SAM" id="SignalP"/>
    </source>
</evidence>
<keyword evidence="4" id="KW-1185">Reference proteome</keyword>
<evidence type="ECO:0000259" key="2">
    <source>
        <dbReference type="Pfam" id="PF03184"/>
    </source>
</evidence>
<dbReference type="GO" id="GO:0003676">
    <property type="term" value="F:nucleic acid binding"/>
    <property type="evidence" value="ECO:0007669"/>
    <property type="project" value="InterPro"/>
</dbReference>
<dbReference type="Proteomes" id="UP000507470">
    <property type="component" value="Unassembled WGS sequence"/>
</dbReference>
<name>A0A6J8EUV4_MYTCO</name>
<dbReference type="EMBL" id="CACVKT020010003">
    <property type="protein sequence ID" value="CAC5424324.1"/>
    <property type="molecule type" value="Genomic_DNA"/>
</dbReference>
<dbReference type="AlphaFoldDB" id="A0A6J8EUV4"/>
<dbReference type="Pfam" id="PF03184">
    <property type="entry name" value="DDE_1"/>
    <property type="match status" value="1"/>
</dbReference>
<organism evidence="3 4">
    <name type="scientific">Mytilus coruscus</name>
    <name type="common">Sea mussel</name>
    <dbReference type="NCBI Taxonomy" id="42192"/>
    <lineage>
        <taxon>Eukaryota</taxon>
        <taxon>Metazoa</taxon>
        <taxon>Spiralia</taxon>
        <taxon>Lophotrochozoa</taxon>
        <taxon>Mollusca</taxon>
        <taxon>Bivalvia</taxon>
        <taxon>Autobranchia</taxon>
        <taxon>Pteriomorphia</taxon>
        <taxon>Mytilida</taxon>
        <taxon>Mytiloidea</taxon>
        <taxon>Mytilidae</taxon>
        <taxon>Mytilinae</taxon>
        <taxon>Mytilus</taxon>
    </lineage>
</organism>
<dbReference type="InterPro" id="IPR004875">
    <property type="entry name" value="DDE_SF_endonuclease_dom"/>
</dbReference>
<feature type="signal peptide" evidence="1">
    <location>
        <begin position="1"/>
        <end position="20"/>
    </location>
</feature>
<sequence>MSRWFFHISRALLVMDSMRAHITTEVKDVLETVNTTPAIIQGGMTKLLQPLDISVNHTFKMRMRSQWEEWMTSGEKSFTATGRLGRASLPEVAAWVVNSAKSVPKTCVVNGFKKAEIFTYKEDTPMVESDSASEDDEPLIYLDARITPELAELFHSDTEDEDFDGFSDSDE</sequence>
<feature type="chain" id="PRO_5026941977" description="DDE-1 domain-containing protein" evidence="1">
    <location>
        <begin position="21"/>
        <end position="171"/>
    </location>
</feature>
<evidence type="ECO:0000313" key="3">
    <source>
        <dbReference type="EMBL" id="CAC5424324.1"/>
    </source>
</evidence>